<feature type="transmembrane region" description="Helical" evidence="6">
    <location>
        <begin position="737"/>
        <end position="762"/>
    </location>
</feature>
<dbReference type="Gene3D" id="1.20.1250.20">
    <property type="entry name" value="MFS general substrate transporter like domains"/>
    <property type="match status" value="1"/>
</dbReference>
<gene>
    <name evidence="7" type="ORF">L198_04695</name>
</gene>
<reference evidence="7 8" key="1">
    <citation type="submission" date="2016-06" db="EMBL/GenBank/DDBJ databases">
        <title>Evolution of pathogenesis and genome organization in the Tremellales.</title>
        <authorList>
            <person name="Cuomo C."/>
            <person name="Litvintseva A."/>
            <person name="Heitman J."/>
            <person name="Chen Y."/>
            <person name="Sun S."/>
            <person name="Springer D."/>
            <person name="Dromer F."/>
            <person name="Young S."/>
            <person name="Zeng Q."/>
            <person name="Chapman S."/>
            <person name="Gujja S."/>
            <person name="Saif S."/>
            <person name="Birren B."/>
        </authorList>
    </citation>
    <scope>NUCLEOTIDE SEQUENCE [LARGE SCALE GENOMIC DNA]</scope>
    <source>
        <strain evidence="7 8">CBS 7118</strain>
    </source>
</reference>
<evidence type="ECO:0008006" key="9">
    <source>
        <dbReference type="Google" id="ProtNLM"/>
    </source>
</evidence>
<feature type="region of interest" description="Disordered" evidence="5">
    <location>
        <begin position="1"/>
        <end position="49"/>
    </location>
</feature>
<feature type="region of interest" description="Disordered" evidence="5">
    <location>
        <begin position="224"/>
        <end position="283"/>
    </location>
</feature>
<dbReference type="GO" id="GO:0016020">
    <property type="term" value="C:membrane"/>
    <property type="evidence" value="ECO:0007669"/>
    <property type="project" value="UniProtKB-SubCell"/>
</dbReference>
<feature type="region of interest" description="Disordered" evidence="5">
    <location>
        <begin position="647"/>
        <end position="667"/>
    </location>
</feature>
<proteinExistence type="predicted"/>
<dbReference type="Pfam" id="PF07690">
    <property type="entry name" value="MFS_1"/>
    <property type="match status" value="1"/>
</dbReference>
<evidence type="ECO:0000256" key="3">
    <source>
        <dbReference type="ARBA" id="ARBA00022989"/>
    </source>
</evidence>
<dbReference type="OrthoDB" id="3026777at2759"/>
<keyword evidence="3 6" id="KW-1133">Transmembrane helix</keyword>
<organism evidence="7 8">
    <name type="scientific">Cryptococcus wingfieldii CBS 7118</name>
    <dbReference type="NCBI Taxonomy" id="1295528"/>
    <lineage>
        <taxon>Eukaryota</taxon>
        <taxon>Fungi</taxon>
        <taxon>Dikarya</taxon>
        <taxon>Basidiomycota</taxon>
        <taxon>Agaricomycotina</taxon>
        <taxon>Tremellomycetes</taxon>
        <taxon>Tremellales</taxon>
        <taxon>Cryptococcaceae</taxon>
        <taxon>Cryptococcus</taxon>
    </lineage>
</organism>
<feature type="transmembrane region" description="Helical" evidence="6">
    <location>
        <begin position="328"/>
        <end position="352"/>
    </location>
</feature>
<evidence type="ECO:0000256" key="2">
    <source>
        <dbReference type="ARBA" id="ARBA00022692"/>
    </source>
</evidence>
<evidence type="ECO:0000313" key="7">
    <source>
        <dbReference type="EMBL" id="ODN95302.1"/>
    </source>
</evidence>
<evidence type="ECO:0000256" key="6">
    <source>
        <dbReference type="SAM" id="Phobius"/>
    </source>
</evidence>
<dbReference type="RefSeq" id="XP_019031282.1">
    <property type="nucleotide sequence ID" value="XM_019176807.1"/>
</dbReference>
<feature type="transmembrane region" description="Helical" evidence="6">
    <location>
        <begin position="358"/>
        <end position="384"/>
    </location>
</feature>
<feature type="transmembrane region" description="Helical" evidence="6">
    <location>
        <begin position="768"/>
        <end position="790"/>
    </location>
</feature>
<dbReference type="PANTHER" id="PTHR23507:SF1">
    <property type="entry name" value="FI18259P1-RELATED"/>
    <property type="match status" value="1"/>
</dbReference>
<comment type="subcellular location">
    <subcellularLocation>
        <location evidence="1">Membrane</location>
        <topology evidence="1">Multi-pass membrane protein</topology>
    </subcellularLocation>
</comment>
<feature type="region of interest" description="Disordered" evidence="5">
    <location>
        <begin position="477"/>
        <end position="500"/>
    </location>
</feature>
<feature type="transmembrane region" description="Helical" evidence="6">
    <location>
        <begin position="600"/>
        <end position="620"/>
    </location>
</feature>
<feature type="compositionally biased region" description="Pro residues" evidence="5">
    <location>
        <begin position="240"/>
        <end position="251"/>
    </location>
</feature>
<feature type="compositionally biased region" description="Basic and acidic residues" evidence="5">
    <location>
        <begin position="796"/>
        <end position="805"/>
    </location>
</feature>
<dbReference type="InterPro" id="IPR011701">
    <property type="entry name" value="MFS"/>
</dbReference>
<keyword evidence="8" id="KW-1185">Reference proteome</keyword>
<feature type="compositionally biased region" description="Low complexity" evidence="5">
    <location>
        <begin position="651"/>
        <end position="667"/>
    </location>
</feature>
<evidence type="ECO:0000256" key="4">
    <source>
        <dbReference type="ARBA" id="ARBA00023136"/>
    </source>
</evidence>
<dbReference type="GeneID" id="30193908"/>
<protein>
    <recommendedName>
        <fullName evidence="9">Major facilitator superfamily (MFS) profile domain-containing protein</fullName>
    </recommendedName>
</protein>
<feature type="transmembrane region" description="Helical" evidence="6">
    <location>
        <begin position="702"/>
        <end position="725"/>
    </location>
</feature>
<dbReference type="InterPro" id="IPR036259">
    <property type="entry name" value="MFS_trans_sf"/>
</dbReference>
<feature type="transmembrane region" description="Helical" evidence="6">
    <location>
        <begin position="425"/>
        <end position="447"/>
    </location>
</feature>
<comment type="caution">
    <text evidence="7">The sequence shown here is derived from an EMBL/GenBank/DDBJ whole genome shotgun (WGS) entry which is preliminary data.</text>
</comment>
<accession>A0A1E3J379</accession>
<dbReference type="Proteomes" id="UP000094819">
    <property type="component" value="Unassembled WGS sequence"/>
</dbReference>
<dbReference type="PANTHER" id="PTHR23507">
    <property type="entry name" value="ZGC:174356"/>
    <property type="match status" value="1"/>
</dbReference>
<dbReference type="AlphaFoldDB" id="A0A1E3J379"/>
<dbReference type="EMBL" id="AWGH01000013">
    <property type="protein sequence ID" value="ODN95302.1"/>
    <property type="molecule type" value="Genomic_DNA"/>
</dbReference>
<feature type="transmembrane region" description="Helical" evidence="6">
    <location>
        <begin position="297"/>
        <end position="316"/>
    </location>
</feature>
<feature type="transmembrane region" description="Helical" evidence="6">
    <location>
        <begin position="396"/>
        <end position="419"/>
    </location>
</feature>
<name>A0A1E3J379_9TREE</name>
<evidence type="ECO:0000256" key="5">
    <source>
        <dbReference type="SAM" id="MobiDB-lite"/>
    </source>
</evidence>
<dbReference type="GO" id="GO:0022857">
    <property type="term" value="F:transmembrane transporter activity"/>
    <property type="evidence" value="ECO:0007669"/>
    <property type="project" value="InterPro"/>
</dbReference>
<keyword evidence="2 6" id="KW-0812">Transmembrane</keyword>
<sequence length="847" mass="90923">MADKPPAHGTHGHHPSALPPYLRPSISHSSSTSSGHSALPQPQPQQHEYVPGSIFDAEGVTGSGLEERAIFDTAMSRSGTPVGTPLPRTDPLASPLESELNWDAAREGSIARRPYWRRPSPKWVYPFILGAAVSLGMATPPKSELFINLACLAHPPSSEQTVIVNGHGSFNAQIAGDYQTGWQDQADPSNSAVLAPVNQANATELSPSDRWFLKLQHEIFEYRQSHRKTSVPGGRRERLPPGPQPTGPLPRPGGDEPWGDHEPERSGEDDKEGQHYQEIDPSLCKKNPKVQATAAKLTMIMTLTMGILSALTTGFWGQTSDRLGRTKVMAVVELGLLCNELCFILVATFPYLAPGGYYALLLGPVIDGSLGGISTITATINAYLSDVTPDGSRVMVFARVHGIMMAGFATGPVLGSMLISYTGNIMTPFYVNVLIHSVYIILILFLLPESLSSEARVILTKNAALAKDAAARREAAEREWEDEEVANDAPRAAGDGNRESDPLLSGWSIVSATNPSRRRKRFAGNVRRTIRKTFSFLDPLTIFFPRTEEDAWTGRERKNWNMTFVGLGLFFMSLLMGVLATKVQYSLYAFGWTSTQLGPYMSAMSFLRSAILIGLVPLIMRYVKPRFQQGNNTGVSEAQTYAAGDSAITTSSDPSAPEPSSDEPSSRAPLGSAYLDLLTVRICLFNEFLPWVLLAFGPSEKGFVLLSAFLTLGGPGVPASNSLALSLLSDPSQAGRLFGALAVIHALGSTLISPLMFGTVFAATVGTYAPTVFALAACCVAGAFGCMAMVRLDRDKKDSGEEERGRSKKVKRVNSSSVYGASGVTMRSEMAGASGLASASGVESGAD</sequence>
<evidence type="ECO:0000313" key="8">
    <source>
        <dbReference type="Proteomes" id="UP000094819"/>
    </source>
</evidence>
<dbReference type="SUPFAM" id="SSF103473">
    <property type="entry name" value="MFS general substrate transporter"/>
    <property type="match status" value="1"/>
</dbReference>
<feature type="transmembrane region" description="Helical" evidence="6">
    <location>
        <begin position="674"/>
        <end position="696"/>
    </location>
</feature>
<feature type="transmembrane region" description="Helical" evidence="6">
    <location>
        <begin position="562"/>
        <end position="580"/>
    </location>
</feature>
<feature type="region of interest" description="Disordered" evidence="5">
    <location>
        <begin position="796"/>
        <end position="815"/>
    </location>
</feature>
<keyword evidence="4 6" id="KW-0472">Membrane</keyword>
<feature type="compositionally biased region" description="Low complexity" evidence="5">
    <location>
        <begin position="25"/>
        <end position="37"/>
    </location>
</feature>
<feature type="compositionally biased region" description="Basic and acidic residues" evidence="5">
    <location>
        <begin position="258"/>
        <end position="278"/>
    </location>
</feature>
<evidence type="ECO:0000256" key="1">
    <source>
        <dbReference type="ARBA" id="ARBA00004141"/>
    </source>
</evidence>